<feature type="domain" description="Myb-like" evidence="6">
    <location>
        <begin position="62"/>
        <end position="112"/>
    </location>
</feature>
<keyword evidence="4" id="KW-0539">Nucleus</keyword>
<feature type="compositionally biased region" description="Low complexity" evidence="5">
    <location>
        <begin position="321"/>
        <end position="344"/>
    </location>
</feature>
<feature type="region of interest" description="Disordered" evidence="5">
    <location>
        <begin position="321"/>
        <end position="349"/>
    </location>
</feature>
<dbReference type="PANTHER" id="PTHR47994">
    <property type="entry name" value="F14D16.11-RELATED"/>
    <property type="match status" value="1"/>
</dbReference>
<organism evidence="8 9">
    <name type="scientific">Solanum bulbocastanum</name>
    <name type="common">Wild potato</name>
    <dbReference type="NCBI Taxonomy" id="147425"/>
    <lineage>
        <taxon>Eukaryota</taxon>
        <taxon>Viridiplantae</taxon>
        <taxon>Streptophyta</taxon>
        <taxon>Embryophyta</taxon>
        <taxon>Tracheophyta</taxon>
        <taxon>Spermatophyta</taxon>
        <taxon>Magnoliopsida</taxon>
        <taxon>eudicotyledons</taxon>
        <taxon>Gunneridae</taxon>
        <taxon>Pentapetalae</taxon>
        <taxon>asterids</taxon>
        <taxon>lamiids</taxon>
        <taxon>Solanales</taxon>
        <taxon>Solanaceae</taxon>
        <taxon>Solanoideae</taxon>
        <taxon>Solaneae</taxon>
        <taxon>Solanum</taxon>
    </lineage>
</organism>
<evidence type="ECO:0000256" key="5">
    <source>
        <dbReference type="SAM" id="MobiDB-lite"/>
    </source>
</evidence>
<dbReference type="PROSITE" id="PS51294">
    <property type="entry name" value="HTH_MYB"/>
    <property type="match status" value="2"/>
</dbReference>
<protein>
    <submittedName>
        <fullName evidence="8">Uncharacterized protein</fullName>
    </submittedName>
</protein>
<evidence type="ECO:0000313" key="8">
    <source>
        <dbReference type="EMBL" id="KAK6797607.1"/>
    </source>
</evidence>
<evidence type="ECO:0000256" key="4">
    <source>
        <dbReference type="ARBA" id="ARBA00023242"/>
    </source>
</evidence>
<name>A0AAN8YMF9_SOLBU</name>
<evidence type="ECO:0000256" key="3">
    <source>
        <dbReference type="ARBA" id="ARBA00023125"/>
    </source>
</evidence>
<keyword evidence="3" id="KW-0238">DNA-binding</keyword>
<dbReference type="SUPFAM" id="SSF46689">
    <property type="entry name" value="Homeodomain-like"/>
    <property type="match status" value="1"/>
</dbReference>
<dbReference type="InterPro" id="IPR001005">
    <property type="entry name" value="SANT/Myb"/>
</dbReference>
<feature type="domain" description="HTH myb-type" evidence="7">
    <location>
        <begin position="66"/>
        <end position="116"/>
    </location>
</feature>
<evidence type="ECO:0000259" key="6">
    <source>
        <dbReference type="PROSITE" id="PS50090"/>
    </source>
</evidence>
<sequence length="373" mass="42625">MGRAPCCDKNGLKKGPWTPEEDQKLIDYIQKHGYGNWRTLPKNAGLQRCGKSCRLRWTNYLRPDIKRGRFSFEEEETIIQLHSILGNKWSAIAARLPGRTDNEIKNYWNTHIRKRLLRMGIDPVTHSPRLDLLDLSSILNHSIYNNSSHHQMNLSRLLGHVQPLVNTEVLRLATSLLSSQRQNSNNFLIPNNLQENQICQNQLPQLVQSNQIQAPIQDFPTCTTISTTPCVPFSSHEAQLMQPPTTKMEDFSSNLENFSNSQNNCQVINDEWQLSNGVTDDYFPLQNYGYYDPLTSDGSTFQSNENNNNFNFQSVVLSNLSTPSSSPTPLNSNSTYFNNSSSTTTEDERDSYCSNMLNFDNIPNIWDSTNEFM</sequence>
<dbReference type="AlphaFoldDB" id="A0AAN8YMF9"/>
<dbReference type="InterPro" id="IPR017930">
    <property type="entry name" value="Myb_dom"/>
</dbReference>
<dbReference type="InterPro" id="IPR015495">
    <property type="entry name" value="Myb_TF_plants"/>
</dbReference>
<dbReference type="GO" id="GO:0005634">
    <property type="term" value="C:nucleus"/>
    <property type="evidence" value="ECO:0007669"/>
    <property type="project" value="UniProtKB-SubCell"/>
</dbReference>
<dbReference type="EMBL" id="JBANQN010000002">
    <property type="protein sequence ID" value="KAK6797607.1"/>
    <property type="molecule type" value="Genomic_DNA"/>
</dbReference>
<dbReference type="Pfam" id="PF00249">
    <property type="entry name" value="Myb_DNA-binding"/>
    <property type="match status" value="2"/>
</dbReference>
<evidence type="ECO:0000313" key="9">
    <source>
        <dbReference type="Proteomes" id="UP001371456"/>
    </source>
</evidence>
<feature type="domain" description="HTH myb-type" evidence="7">
    <location>
        <begin position="9"/>
        <end position="65"/>
    </location>
</feature>
<evidence type="ECO:0000259" key="7">
    <source>
        <dbReference type="PROSITE" id="PS51294"/>
    </source>
</evidence>
<dbReference type="FunFam" id="1.10.10.60:FF:000001">
    <property type="entry name" value="MYB-related transcription factor"/>
    <property type="match status" value="1"/>
</dbReference>
<comment type="subcellular location">
    <subcellularLocation>
        <location evidence="1">Nucleus</location>
    </subcellularLocation>
</comment>
<feature type="domain" description="Myb-like" evidence="6">
    <location>
        <begin position="9"/>
        <end position="61"/>
    </location>
</feature>
<dbReference type="GO" id="GO:0010597">
    <property type="term" value="P:green leaf volatile biosynthetic process"/>
    <property type="evidence" value="ECO:0007669"/>
    <property type="project" value="UniProtKB-ARBA"/>
</dbReference>
<comment type="caution">
    <text evidence="8">The sequence shown here is derived from an EMBL/GenBank/DDBJ whole genome shotgun (WGS) entry which is preliminary data.</text>
</comment>
<keyword evidence="9" id="KW-1185">Reference proteome</keyword>
<dbReference type="FunFam" id="1.10.10.60:FF:000349">
    <property type="entry name" value="Transcription factor MYB39"/>
    <property type="match status" value="1"/>
</dbReference>
<dbReference type="CDD" id="cd00167">
    <property type="entry name" value="SANT"/>
    <property type="match status" value="2"/>
</dbReference>
<dbReference type="Proteomes" id="UP001371456">
    <property type="component" value="Unassembled WGS sequence"/>
</dbReference>
<dbReference type="Gene3D" id="1.10.10.60">
    <property type="entry name" value="Homeodomain-like"/>
    <property type="match status" value="2"/>
</dbReference>
<reference evidence="8 9" key="1">
    <citation type="submission" date="2024-02" db="EMBL/GenBank/DDBJ databases">
        <title>de novo genome assembly of Solanum bulbocastanum strain 11H21.</title>
        <authorList>
            <person name="Hosaka A.J."/>
        </authorList>
    </citation>
    <scope>NUCLEOTIDE SEQUENCE [LARGE SCALE GENOMIC DNA]</scope>
    <source>
        <tissue evidence="8">Young leaves</tissue>
    </source>
</reference>
<proteinExistence type="predicted"/>
<dbReference type="InterPro" id="IPR009057">
    <property type="entry name" value="Homeodomain-like_sf"/>
</dbReference>
<accession>A0AAN8YMF9</accession>
<keyword evidence="2" id="KW-0677">Repeat</keyword>
<evidence type="ECO:0000256" key="1">
    <source>
        <dbReference type="ARBA" id="ARBA00004123"/>
    </source>
</evidence>
<dbReference type="SMART" id="SM00717">
    <property type="entry name" value="SANT"/>
    <property type="match status" value="2"/>
</dbReference>
<dbReference type="PROSITE" id="PS50090">
    <property type="entry name" value="MYB_LIKE"/>
    <property type="match status" value="2"/>
</dbReference>
<gene>
    <name evidence="8" type="ORF">RDI58_005309</name>
</gene>
<evidence type="ECO:0000256" key="2">
    <source>
        <dbReference type="ARBA" id="ARBA00022737"/>
    </source>
</evidence>
<dbReference type="GO" id="GO:0000976">
    <property type="term" value="F:transcription cis-regulatory region binding"/>
    <property type="evidence" value="ECO:0007669"/>
    <property type="project" value="UniProtKB-ARBA"/>
</dbReference>
<dbReference type="PANTHER" id="PTHR47994:SF5">
    <property type="entry name" value="F14D16.11-RELATED"/>
    <property type="match status" value="1"/>
</dbReference>